<organism evidence="2 3">
    <name type="scientific">Starmerella bacillaris</name>
    <name type="common">Yeast</name>
    <name type="synonym">Candida zemplinina</name>
    <dbReference type="NCBI Taxonomy" id="1247836"/>
    <lineage>
        <taxon>Eukaryota</taxon>
        <taxon>Fungi</taxon>
        <taxon>Dikarya</taxon>
        <taxon>Ascomycota</taxon>
        <taxon>Saccharomycotina</taxon>
        <taxon>Dipodascomycetes</taxon>
        <taxon>Dipodascales</taxon>
        <taxon>Trichomonascaceae</taxon>
        <taxon>Starmerella</taxon>
    </lineage>
</organism>
<comment type="caution">
    <text evidence="2">The sequence shown here is derived from an EMBL/GenBank/DDBJ whole genome shotgun (WGS) entry which is preliminary data.</text>
</comment>
<dbReference type="AlphaFoldDB" id="A0AAV5RD95"/>
<dbReference type="InterPro" id="IPR016024">
    <property type="entry name" value="ARM-type_fold"/>
</dbReference>
<dbReference type="EMBL" id="BTGC01000001">
    <property type="protein sequence ID" value="GMM49510.1"/>
    <property type="molecule type" value="Genomic_DNA"/>
</dbReference>
<sequence length="1023" mass="117103">MSFALFPDLGEYRSTSSAEGKEKISLLHSQGLSDHSKSVFIQYDAIFNHLLVNDECTKLRALTRLNFLLKKCVANNMLDHADEICRSCIQVYAKLSVDPSPLVRTENHALIRALYSYSGPEATKYVKYSFILLLCGKYDIDERVSTSAIASLNELFTAKQQTELVQKLKNEIIDFICSTLQKVVKWRYPGAYIPLEQLDWQICIQIPKSCLDILFFHPMLFDTKNEQILSLLKSNVLCDFVCTENSHVASSVLKLVRSNIDSLGFCLLEFINRLRDIASFQVPGVDVEVLRTINISLRNFPSVWSQASGFRPNLIKRLIASSHISEFWPLLYDYFHLEPNPSNLKHTMDNMGACVKRMRGLDMDLVNSAWSLYTQLHVELNEELRTFEESVIERCAWPLAPTSIMSKYLSKILDEKSLKEIDLNQPTEQFLLVLAGVDNTECTQCVSSFLISQNIQDPNILKNLLGVNPNLELPDLEPDASLPWVRIACIRNEYSEKLVEKFIQHGEEYILLQNARDLGYRDPGALDEYVSKNDSDIDVLENAVYSAGYLVSDEVGNACYEKLVSQASENNRIERILNRFKLNDLEYFNIKAQCNSPRLKPLDLKSLNSCSQYIITNFLKIEAPSPKYDAGRYPDVSSYMKYLDFEPFYKLAVLNEFLHYWYLAAPTNDQEAYNKFFNGFDEAFPDPSAREIASLRALFDENSAEPFIAMYSILALARVMKRKQMISADPLSLLHIKSDPLKQILSINFNSQGLLNRGFQEHLKSLFYKYGTKSYEKLESSDWKFVAPNSAWTGALKNDIEKHLCWGITALQTGTENLVELAFESSSKVVQYTAFKYLDSADLTQVVHYAQALEVVNNADDLIAEKCLYLVRNNQSQDTDADWMVLLQKRNLNLQSIALYIDIQIDVDVMEFDINVYPVVWLLQMKSKPQMFNAPVYTDPIFNFVSKYVQPTDTKEGTRATLARRLLDCVCRVNNDAFEEFYSNIQEQKLLDTLDVVLKTDMDPICSQRLKAMSIENKLNEPI</sequence>
<dbReference type="Pfam" id="PF22958">
    <property type="entry name" value="Ltn1_1st"/>
    <property type="match status" value="1"/>
</dbReference>
<proteinExistence type="predicted"/>
<feature type="domain" description="E3 ubiquitin-protein ligase listerin N-terminal" evidence="1">
    <location>
        <begin position="45"/>
        <end position="319"/>
    </location>
</feature>
<evidence type="ECO:0000259" key="1">
    <source>
        <dbReference type="Pfam" id="PF22958"/>
    </source>
</evidence>
<protein>
    <recommendedName>
        <fullName evidence="1">E3 ubiquitin-protein ligase listerin N-terminal domain-containing protein</fullName>
    </recommendedName>
</protein>
<dbReference type="Proteomes" id="UP001362899">
    <property type="component" value="Unassembled WGS sequence"/>
</dbReference>
<dbReference type="InterPro" id="IPR054476">
    <property type="entry name" value="Ltn1_N"/>
</dbReference>
<dbReference type="SUPFAM" id="SSF48371">
    <property type="entry name" value="ARM repeat"/>
    <property type="match status" value="1"/>
</dbReference>
<gene>
    <name evidence="2" type="ORF">DASB73_004680</name>
</gene>
<reference evidence="2 3" key="1">
    <citation type="journal article" date="2023" name="Elife">
        <title>Identification of key yeast species and microbe-microbe interactions impacting larval growth of Drosophila in the wild.</title>
        <authorList>
            <person name="Mure A."/>
            <person name="Sugiura Y."/>
            <person name="Maeda R."/>
            <person name="Honda K."/>
            <person name="Sakurai N."/>
            <person name="Takahashi Y."/>
            <person name="Watada M."/>
            <person name="Katoh T."/>
            <person name="Gotoh A."/>
            <person name="Gotoh Y."/>
            <person name="Taniguchi I."/>
            <person name="Nakamura K."/>
            <person name="Hayashi T."/>
            <person name="Katayama T."/>
            <person name="Uemura T."/>
            <person name="Hattori Y."/>
        </authorList>
    </citation>
    <scope>NUCLEOTIDE SEQUENCE [LARGE SCALE GENOMIC DNA]</scope>
    <source>
        <strain evidence="2 3">SB-73</strain>
    </source>
</reference>
<evidence type="ECO:0000313" key="3">
    <source>
        <dbReference type="Proteomes" id="UP001362899"/>
    </source>
</evidence>
<keyword evidence="3" id="KW-1185">Reference proteome</keyword>
<name>A0AAV5RD95_STABA</name>
<evidence type="ECO:0000313" key="2">
    <source>
        <dbReference type="EMBL" id="GMM49510.1"/>
    </source>
</evidence>
<accession>A0AAV5RD95</accession>